<reference evidence="2" key="1">
    <citation type="submission" date="2020-10" db="EMBL/GenBank/DDBJ databases">
        <authorList>
            <person name="Gilroy R."/>
        </authorList>
    </citation>
    <scope>NUCLEOTIDE SEQUENCE</scope>
    <source>
        <strain evidence="2">13766</strain>
    </source>
</reference>
<feature type="domain" description="Aminoglycoside phosphotransferase" evidence="1">
    <location>
        <begin position="22"/>
        <end position="263"/>
    </location>
</feature>
<accession>A0A9D1G132</accession>
<name>A0A9D1G132_9FIRM</name>
<evidence type="ECO:0000259" key="1">
    <source>
        <dbReference type="Pfam" id="PF01636"/>
    </source>
</evidence>
<dbReference type="Proteomes" id="UP000824140">
    <property type="component" value="Unassembled WGS sequence"/>
</dbReference>
<sequence length="370" mass="43092">MIYNSIKHILPEFRFEGQYRAVEELTSGNINNTYHLTYDNRGKTVHYTLQHINQFVFKEPDKVMENILMVTMHLRDDLVRDGIDPHRHVLELISTRAGGVMLRDAAGDYWRAYRYIDNAVPYDTLEKPRHYYEIGRAFGEFQRRLRTFPAHQLNETIPNFHNTTRRFYAFVAAIAEDRVGRAGALEEEIEFFFERRKMMNEIVRRLKSGELPLRVTHNDTKSNNVLIDQTTDEAICVIDLDTVMPGSSLYDFGDAVRFGASAAAEDEEDLSKIHLDMEKYRLFTEGFLRETNGFLTEAEIGLLPLGVKVITCELAMRFLTDYIDGDRYFKVNSPTHNLVRAHAQMQLLRDIEAKEEDMYRVLFDIIREGA</sequence>
<reference evidence="2" key="2">
    <citation type="journal article" date="2021" name="PeerJ">
        <title>Extensive microbial diversity within the chicken gut microbiome revealed by metagenomics and culture.</title>
        <authorList>
            <person name="Gilroy R."/>
            <person name="Ravi A."/>
            <person name="Getino M."/>
            <person name="Pursley I."/>
            <person name="Horton D.L."/>
            <person name="Alikhan N.F."/>
            <person name="Baker D."/>
            <person name="Gharbi K."/>
            <person name="Hall N."/>
            <person name="Watson M."/>
            <person name="Adriaenssens E.M."/>
            <person name="Foster-Nyarko E."/>
            <person name="Jarju S."/>
            <person name="Secka A."/>
            <person name="Antonio M."/>
            <person name="Oren A."/>
            <person name="Chaudhuri R.R."/>
            <person name="La Ragione R."/>
            <person name="Hildebrand F."/>
            <person name="Pallen M.J."/>
        </authorList>
    </citation>
    <scope>NUCLEOTIDE SEQUENCE</scope>
    <source>
        <strain evidence="2">13766</strain>
    </source>
</reference>
<dbReference type="InterPro" id="IPR002575">
    <property type="entry name" value="Aminoglycoside_PTrfase"/>
</dbReference>
<evidence type="ECO:0000313" key="2">
    <source>
        <dbReference type="EMBL" id="HIS92525.1"/>
    </source>
</evidence>
<dbReference type="InterPro" id="IPR050249">
    <property type="entry name" value="Pseudomonas-type_ThrB"/>
</dbReference>
<dbReference type="PANTHER" id="PTHR21064:SF5">
    <property type="entry name" value="SLR1880 PROTEIN"/>
    <property type="match status" value="1"/>
</dbReference>
<dbReference type="SUPFAM" id="SSF56112">
    <property type="entry name" value="Protein kinase-like (PK-like)"/>
    <property type="match status" value="1"/>
</dbReference>
<dbReference type="Pfam" id="PF01636">
    <property type="entry name" value="APH"/>
    <property type="match status" value="1"/>
</dbReference>
<proteinExistence type="predicted"/>
<protein>
    <submittedName>
        <fullName evidence="2">Aminoglycoside phosphotransferase family protein</fullName>
    </submittedName>
</protein>
<dbReference type="EMBL" id="DVJN01000114">
    <property type="protein sequence ID" value="HIS92525.1"/>
    <property type="molecule type" value="Genomic_DNA"/>
</dbReference>
<dbReference type="Gene3D" id="3.90.1200.10">
    <property type="match status" value="1"/>
</dbReference>
<dbReference type="AlphaFoldDB" id="A0A9D1G132"/>
<evidence type="ECO:0000313" key="3">
    <source>
        <dbReference type="Proteomes" id="UP000824140"/>
    </source>
</evidence>
<dbReference type="PANTHER" id="PTHR21064">
    <property type="entry name" value="AMINOGLYCOSIDE PHOSPHOTRANSFERASE DOMAIN-CONTAINING PROTEIN-RELATED"/>
    <property type="match status" value="1"/>
</dbReference>
<organism evidence="2 3">
    <name type="scientific">Candidatus Alectryocaccomicrobium excrementavium</name>
    <dbReference type="NCBI Taxonomy" id="2840668"/>
    <lineage>
        <taxon>Bacteria</taxon>
        <taxon>Bacillati</taxon>
        <taxon>Bacillota</taxon>
        <taxon>Clostridia</taxon>
        <taxon>Candidatus Alectryocaccomicrobium</taxon>
    </lineage>
</organism>
<gene>
    <name evidence="2" type="ORF">IAA84_05845</name>
</gene>
<comment type="caution">
    <text evidence="2">The sequence shown here is derived from an EMBL/GenBank/DDBJ whole genome shotgun (WGS) entry which is preliminary data.</text>
</comment>
<dbReference type="InterPro" id="IPR011009">
    <property type="entry name" value="Kinase-like_dom_sf"/>
</dbReference>